<dbReference type="Pfam" id="PF04390">
    <property type="entry name" value="LptE"/>
    <property type="match status" value="1"/>
</dbReference>
<keyword evidence="2" id="KW-1185">Reference proteome</keyword>
<dbReference type="Proteomes" id="UP000593765">
    <property type="component" value="Chromosome"/>
</dbReference>
<sequence>MVTMASPRALGIRPAAGTMVLVWAGLACVFAGAGCGYQQSGSAQNAPAGYQWKSLYRGDVKSVAVPIFTNKTFYRNVEFNLTEAVSQQLEAQSPYRIAPREQADTLLEGEITRVRLRTLSEAPGAVTPQEQLYTVRVSFVWKDLRTGKILVERKDFEQAAPYYPTLGEGQFTGQQQNMERLALAIVQELQAAW</sequence>
<evidence type="ECO:0000313" key="1">
    <source>
        <dbReference type="EMBL" id="QOV90400.1"/>
    </source>
</evidence>
<reference evidence="1 2" key="1">
    <citation type="submission" date="2020-10" db="EMBL/GenBank/DDBJ databases">
        <title>Wide distribution of Phycisphaera-like planctomycetes from WD2101 soil group in peatlands and genome analysis of the first cultivated representative.</title>
        <authorList>
            <person name="Dedysh S.N."/>
            <person name="Beletsky A.V."/>
            <person name="Ivanova A."/>
            <person name="Kulichevskaya I.S."/>
            <person name="Suzina N.E."/>
            <person name="Philippov D.A."/>
            <person name="Rakitin A.L."/>
            <person name="Mardanov A.V."/>
            <person name="Ravin N.V."/>
        </authorList>
    </citation>
    <scope>NUCLEOTIDE SEQUENCE [LARGE SCALE GENOMIC DNA]</scope>
    <source>
        <strain evidence="1 2">M1803</strain>
    </source>
</reference>
<dbReference type="EMBL" id="CP063458">
    <property type="protein sequence ID" value="QOV90400.1"/>
    <property type="molecule type" value="Genomic_DNA"/>
</dbReference>
<dbReference type="AlphaFoldDB" id="A0A7M2X0Y8"/>
<accession>A0A7M2X0Y8</accession>
<proteinExistence type="predicted"/>
<dbReference type="GO" id="GO:0019867">
    <property type="term" value="C:outer membrane"/>
    <property type="evidence" value="ECO:0007669"/>
    <property type="project" value="InterPro"/>
</dbReference>
<dbReference type="InterPro" id="IPR007485">
    <property type="entry name" value="LPS_assembly_LptE"/>
</dbReference>
<evidence type="ECO:0000313" key="2">
    <source>
        <dbReference type="Proteomes" id="UP000593765"/>
    </source>
</evidence>
<gene>
    <name evidence="1" type="ORF">IPV69_03260</name>
</gene>
<dbReference type="GO" id="GO:0043165">
    <property type="term" value="P:Gram-negative-bacterium-type cell outer membrane assembly"/>
    <property type="evidence" value="ECO:0007669"/>
    <property type="project" value="InterPro"/>
</dbReference>
<organism evidence="1 2">
    <name type="scientific">Humisphaera borealis</name>
    <dbReference type="NCBI Taxonomy" id="2807512"/>
    <lineage>
        <taxon>Bacteria</taxon>
        <taxon>Pseudomonadati</taxon>
        <taxon>Planctomycetota</taxon>
        <taxon>Phycisphaerae</taxon>
        <taxon>Tepidisphaerales</taxon>
        <taxon>Tepidisphaeraceae</taxon>
        <taxon>Humisphaera</taxon>
    </lineage>
</organism>
<dbReference type="RefSeq" id="WP_206293481.1">
    <property type="nucleotide sequence ID" value="NZ_CP063458.1"/>
</dbReference>
<protein>
    <submittedName>
        <fullName evidence="1">Uncharacterized protein</fullName>
    </submittedName>
</protein>
<name>A0A7M2X0Y8_9BACT</name>
<dbReference type="KEGG" id="hbs:IPV69_03260"/>